<dbReference type="InterPro" id="IPR036318">
    <property type="entry name" value="FAD-bd_PCMH-like_sf"/>
</dbReference>
<proteinExistence type="inferred from homology"/>
<dbReference type="InterPro" id="IPR016164">
    <property type="entry name" value="FAD-linked_Oxase-like_C"/>
</dbReference>
<evidence type="ECO:0000256" key="1">
    <source>
        <dbReference type="ARBA" id="ARBA00001974"/>
    </source>
</evidence>
<dbReference type="EMBL" id="HBET01021950">
    <property type="protein sequence ID" value="CAD8570642.1"/>
    <property type="molecule type" value="Transcribed_RNA"/>
</dbReference>
<dbReference type="InterPro" id="IPR016169">
    <property type="entry name" value="FAD-bd_PCMH_sub2"/>
</dbReference>
<feature type="region of interest" description="Disordered" evidence="6">
    <location>
        <begin position="495"/>
        <end position="522"/>
    </location>
</feature>
<name>A0A7S0K571_CAFRO</name>
<evidence type="ECO:0000256" key="3">
    <source>
        <dbReference type="ARBA" id="ARBA00022630"/>
    </source>
</evidence>
<dbReference type="InterPro" id="IPR016171">
    <property type="entry name" value="Vanillyl_alc_oxidase_C-sub2"/>
</dbReference>
<comment type="cofactor">
    <cofactor evidence="1">
        <name>FAD</name>
        <dbReference type="ChEBI" id="CHEBI:57692"/>
    </cofactor>
</comment>
<keyword evidence="3" id="KW-0285">Flavoprotein</keyword>
<feature type="domain" description="FAD-binding PCMH-type" evidence="7">
    <location>
        <begin position="92"/>
        <end position="274"/>
    </location>
</feature>
<protein>
    <recommendedName>
        <fullName evidence="7">FAD-binding PCMH-type domain-containing protein</fullName>
    </recommendedName>
</protein>
<evidence type="ECO:0000313" key="8">
    <source>
        <dbReference type="EMBL" id="CAD8570642.1"/>
    </source>
</evidence>
<dbReference type="Gene3D" id="1.10.45.10">
    <property type="entry name" value="Vanillyl-alcohol Oxidase, Chain A, domain 4"/>
    <property type="match status" value="1"/>
</dbReference>
<accession>A0A7S0K571</accession>
<dbReference type="SUPFAM" id="SSF56176">
    <property type="entry name" value="FAD-binding/transporter-associated domain-like"/>
    <property type="match status" value="1"/>
</dbReference>
<gene>
    <name evidence="8" type="ORF">CROE0942_LOCUS15022</name>
</gene>
<dbReference type="AlphaFoldDB" id="A0A7S0K571"/>
<dbReference type="GO" id="GO:0016491">
    <property type="term" value="F:oxidoreductase activity"/>
    <property type="evidence" value="ECO:0007669"/>
    <property type="project" value="UniProtKB-KW"/>
</dbReference>
<dbReference type="InterPro" id="IPR051264">
    <property type="entry name" value="FAD-oxidored/transferase_4"/>
</dbReference>
<evidence type="ECO:0000259" key="7">
    <source>
        <dbReference type="PROSITE" id="PS51387"/>
    </source>
</evidence>
<comment type="similarity">
    <text evidence="2">Belongs to the FAD-binding oxidoreductase/transferase type 4 family.</text>
</comment>
<keyword evidence="4" id="KW-0274">FAD</keyword>
<dbReference type="Gene3D" id="3.30.70.2190">
    <property type="match status" value="1"/>
</dbReference>
<dbReference type="InterPro" id="IPR004113">
    <property type="entry name" value="FAD-bd_oxidored_4_C"/>
</dbReference>
<evidence type="ECO:0000256" key="4">
    <source>
        <dbReference type="ARBA" id="ARBA00022827"/>
    </source>
</evidence>
<dbReference type="Gene3D" id="3.30.70.2740">
    <property type="match status" value="1"/>
</dbReference>
<dbReference type="SUPFAM" id="SSF55103">
    <property type="entry name" value="FAD-linked oxidases, C-terminal domain"/>
    <property type="match status" value="1"/>
</dbReference>
<dbReference type="Pfam" id="PF01565">
    <property type="entry name" value="FAD_binding_4"/>
    <property type="match status" value="1"/>
</dbReference>
<dbReference type="GO" id="GO:0071949">
    <property type="term" value="F:FAD binding"/>
    <property type="evidence" value="ECO:0007669"/>
    <property type="project" value="InterPro"/>
</dbReference>
<organism evidence="8">
    <name type="scientific">Cafeteria roenbergensis</name>
    <name type="common">Marine flagellate</name>
    <dbReference type="NCBI Taxonomy" id="33653"/>
    <lineage>
        <taxon>Eukaryota</taxon>
        <taxon>Sar</taxon>
        <taxon>Stramenopiles</taxon>
        <taxon>Bigyra</taxon>
        <taxon>Opalozoa</taxon>
        <taxon>Bicosoecida</taxon>
        <taxon>Cafeteriaceae</taxon>
        <taxon>Cafeteria</taxon>
    </lineage>
</organism>
<dbReference type="InterPro" id="IPR016167">
    <property type="entry name" value="FAD-bd_PCMH_sub1"/>
</dbReference>
<dbReference type="Gene3D" id="3.30.43.10">
    <property type="entry name" value="Uridine Diphospho-n-acetylenolpyruvylglucosamine Reductase, domain 2"/>
    <property type="match status" value="1"/>
</dbReference>
<dbReference type="Pfam" id="PF02913">
    <property type="entry name" value="FAD-oxidase_C"/>
    <property type="match status" value="2"/>
</dbReference>
<keyword evidence="5" id="KW-0560">Oxidoreductase</keyword>
<reference evidence="8" key="1">
    <citation type="submission" date="2021-01" db="EMBL/GenBank/DDBJ databases">
        <authorList>
            <person name="Corre E."/>
            <person name="Pelletier E."/>
            <person name="Niang G."/>
            <person name="Scheremetjew M."/>
            <person name="Finn R."/>
            <person name="Kale V."/>
            <person name="Holt S."/>
            <person name="Cochrane G."/>
            <person name="Meng A."/>
            <person name="Brown T."/>
            <person name="Cohen L."/>
        </authorList>
    </citation>
    <scope>NUCLEOTIDE SEQUENCE</scope>
    <source>
        <strain evidence="8">E4-10</strain>
    </source>
</reference>
<evidence type="ECO:0000256" key="5">
    <source>
        <dbReference type="ARBA" id="ARBA00023002"/>
    </source>
</evidence>
<dbReference type="Gene3D" id="3.30.465.10">
    <property type="match status" value="1"/>
</dbReference>
<dbReference type="PANTHER" id="PTHR43716">
    <property type="entry name" value="D-2-HYDROXYGLUTARATE DEHYDROGENASE, MITOCHONDRIAL"/>
    <property type="match status" value="1"/>
</dbReference>
<sequence length="597" mass="61101">MFRTGAVLARRLSRGSAQWVSRTCSRKGAGVAGRLALASQSRALGPRLLSSSTTGATELVRDLRAAVDGDEKGLLLSPSDMGPYCTDWLGEYGCMALAVARPQTTQQVSAVLAACHRAGVPVVPQGGNTGLVGGGVPVAAGAEVLLSLDRMTGVRSFDEDAGVLTVEAGAVLQRVDEMLRSDHGRCMPVDLGAKGSCTVGGIIATAAGGVHAVRWGSLHSSLVGVEAVLADGTVVDGLSSARKRNVGYHWPHLMLGSEGTLGVVTAAALRVPPAPEARVVAMLGFADWDGLRRTVRRALGSRGLAETVSAAEYLDAASVDVAVTWGGQRDPLDERYPYTLLLEAAGASQAYCSERMEEVAQGALAAGEAITGAVSASTAQARQMWGLREGVTEALSKRGRAVKLDVSLPLERMAGPQGAVAAARGRLRDQLDPAWLSPGPRGASTLEEGCVAGGWGCDGTDVGGVLACGYGHVGDGNLHLNVSVPSACAADGRPVGAEGDTLRRPPASSSAAAPPPPLAEAAAAARDASVPFVPEWVAREAGMRGSVSAEHGVGMSKLGYAGLSRGSGEEALMRRLKAALDPTNTLLPGRVLAARGR</sequence>
<evidence type="ECO:0000256" key="2">
    <source>
        <dbReference type="ARBA" id="ARBA00008000"/>
    </source>
</evidence>
<dbReference type="PANTHER" id="PTHR43716:SF1">
    <property type="entry name" value="D-2-HYDROXYGLUTARATE DEHYDROGENASE, MITOCHONDRIAL"/>
    <property type="match status" value="1"/>
</dbReference>
<dbReference type="PROSITE" id="PS51387">
    <property type="entry name" value="FAD_PCMH"/>
    <property type="match status" value="1"/>
</dbReference>
<evidence type="ECO:0000256" key="6">
    <source>
        <dbReference type="SAM" id="MobiDB-lite"/>
    </source>
</evidence>
<dbReference type="InterPro" id="IPR016166">
    <property type="entry name" value="FAD-bd_PCMH"/>
</dbReference>
<dbReference type="InterPro" id="IPR006094">
    <property type="entry name" value="Oxid_FAD_bind_N"/>
</dbReference>